<feature type="chain" id="PRO_5041368970" evidence="1">
    <location>
        <begin position="20"/>
        <end position="77"/>
    </location>
</feature>
<keyword evidence="1" id="KW-0732">Signal</keyword>
<evidence type="ECO:0000313" key="2">
    <source>
        <dbReference type="EMBL" id="KAK0401848.1"/>
    </source>
</evidence>
<dbReference type="Proteomes" id="UP001175271">
    <property type="component" value="Unassembled WGS sequence"/>
</dbReference>
<name>A0AA39HBM3_9BILA</name>
<dbReference type="EMBL" id="JAUCMV010000004">
    <property type="protein sequence ID" value="KAK0401848.1"/>
    <property type="molecule type" value="Genomic_DNA"/>
</dbReference>
<comment type="caution">
    <text evidence="2">The sequence shown here is derived from an EMBL/GenBank/DDBJ whole genome shotgun (WGS) entry which is preliminary data.</text>
</comment>
<proteinExistence type="predicted"/>
<feature type="signal peptide" evidence="1">
    <location>
        <begin position="1"/>
        <end position="19"/>
    </location>
</feature>
<gene>
    <name evidence="2" type="ORF">QR680_016009</name>
</gene>
<sequence length="77" mass="9232">MKSLSIVLILFFCIFRIEALYLKSFKFIRRQDGMDRLQEPLNIVPRTAKPGQNRTKLLRDKPYLGYKQRWNLGLFVQ</sequence>
<reference evidence="2" key="1">
    <citation type="submission" date="2023-06" db="EMBL/GenBank/DDBJ databases">
        <title>Genomic analysis of the entomopathogenic nematode Steinernema hermaphroditum.</title>
        <authorList>
            <person name="Schwarz E.M."/>
            <person name="Heppert J.K."/>
            <person name="Baniya A."/>
            <person name="Schwartz H.T."/>
            <person name="Tan C.-H."/>
            <person name="Antoshechkin I."/>
            <person name="Sternberg P.W."/>
            <person name="Goodrich-Blair H."/>
            <person name="Dillman A.R."/>
        </authorList>
    </citation>
    <scope>NUCLEOTIDE SEQUENCE</scope>
    <source>
        <strain evidence="2">PS9179</strain>
        <tissue evidence="2">Whole animal</tissue>
    </source>
</reference>
<organism evidence="2 3">
    <name type="scientific">Steinernema hermaphroditum</name>
    <dbReference type="NCBI Taxonomy" id="289476"/>
    <lineage>
        <taxon>Eukaryota</taxon>
        <taxon>Metazoa</taxon>
        <taxon>Ecdysozoa</taxon>
        <taxon>Nematoda</taxon>
        <taxon>Chromadorea</taxon>
        <taxon>Rhabditida</taxon>
        <taxon>Tylenchina</taxon>
        <taxon>Panagrolaimomorpha</taxon>
        <taxon>Strongyloidoidea</taxon>
        <taxon>Steinernematidae</taxon>
        <taxon>Steinernema</taxon>
    </lineage>
</organism>
<dbReference type="AlphaFoldDB" id="A0AA39HBM3"/>
<protein>
    <submittedName>
        <fullName evidence="2">Uncharacterized protein</fullName>
    </submittedName>
</protein>
<evidence type="ECO:0000313" key="3">
    <source>
        <dbReference type="Proteomes" id="UP001175271"/>
    </source>
</evidence>
<keyword evidence="3" id="KW-1185">Reference proteome</keyword>
<evidence type="ECO:0000256" key="1">
    <source>
        <dbReference type="SAM" id="SignalP"/>
    </source>
</evidence>
<accession>A0AA39HBM3</accession>